<organism evidence="2 3">
    <name type="scientific">Recurvomyces mirabilis</name>
    <dbReference type="NCBI Taxonomy" id="574656"/>
    <lineage>
        <taxon>Eukaryota</taxon>
        <taxon>Fungi</taxon>
        <taxon>Dikarya</taxon>
        <taxon>Ascomycota</taxon>
        <taxon>Pezizomycotina</taxon>
        <taxon>Dothideomycetes</taxon>
        <taxon>Dothideomycetidae</taxon>
        <taxon>Mycosphaerellales</taxon>
        <taxon>Teratosphaeriaceae</taxon>
        <taxon>Recurvomyces</taxon>
    </lineage>
</organism>
<dbReference type="AlphaFoldDB" id="A0AAE1C6L4"/>
<comment type="caution">
    <text evidence="2">The sequence shown here is derived from an EMBL/GenBank/DDBJ whole genome shotgun (WGS) entry which is preliminary data.</text>
</comment>
<reference evidence="2" key="1">
    <citation type="submission" date="2023-07" db="EMBL/GenBank/DDBJ databases">
        <title>Black Yeasts Isolated from many extreme environments.</title>
        <authorList>
            <person name="Coleine C."/>
            <person name="Stajich J.E."/>
            <person name="Selbmann L."/>
        </authorList>
    </citation>
    <scope>NUCLEOTIDE SEQUENCE</scope>
    <source>
        <strain evidence="2">CCFEE 5485</strain>
    </source>
</reference>
<evidence type="ECO:0000313" key="3">
    <source>
        <dbReference type="Proteomes" id="UP001274830"/>
    </source>
</evidence>
<dbReference type="EMBL" id="JAUTXT010000001">
    <property type="protein sequence ID" value="KAK3680119.1"/>
    <property type="molecule type" value="Genomic_DNA"/>
</dbReference>
<proteinExistence type="predicted"/>
<name>A0AAE1C6L4_9PEZI</name>
<protein>
    <submittedName>
        <fullName evidence="2">Uncharacterized protein</fullName>
    </submittedName>
</protein>
<evidence type="ECO:0000256" key="1">
    <source>
        <dbReference type="SAM" id="MobiDB-lite"/>
    </source>
</evidence>
<feature type="compositionally biased region" description="Polar residues" evidence="1">
    <location>
        <begin position="42"/>
        <end position="66"/>
    </location>
</feature>
<accession>A0AAE1C6L4</accession>
<feature type="compositionally biased region" description="Polar residues" evidence="1">
    <location>
        <begin position="77"/>
        <end position="88"/>
    </location>
</feature>
<keyword evidence="3" id="KW-1185">Reference proteome</keyword>
<feature type="region of interest" description="Disordered" evidence="1">
    <location>
        <begin position="1"/>
        <end position="105"/>
    </location>
</feature>
<sequence>MDGSTQPTAGCSKQAADPFHDWVDFDAQDEGLSPLDGMSENFAGNTSSTTTSPTDRNTNVDASPSQIYAEWLDALPSPQQQSAGSGVTSEGKRLSDKRREQNRAS</sequence>
<feature type="compositionally biased region" description="Basic and acidic residues" evidence="1">
    <location>
        <begin position="90"/>
        <end position="105"/>
    </location>
</feature>
<evidence type="ECO:0000313" key="2">
    <source>
        <dbReference type="EMBL" id="KAK3680119.1"/>
    </source>
</evidence>
<feature type="compositionally biased region" description="Polar residues" evidence="1">
    <location>
        <begin position="1"/>
        <end position="11"/>
    </location>
</feature>
<gene>
    <name evidence="2" type="ORF">LTR78_000496</name>
</gene>
<dbReference type="Proteomes" id="UP001274830">
    <property type="component" value="Unassembled WGS sequence"/>
</dbReference>